<organism evidence="1 2">
    <name type="scientific">Corynebacterium ulcerans FRC58</name>
    <dbReference type="NCBI Taxonomy" id="1408268"/>
    <lineage>
        <taxon>Bacteria</taxon>
        <taxon>Bacillati</taxon>
        <taxon>Actinomycetota</taxon>
        <taxon>Actinomycetes</taxon>
        <taxon>Mycobacteriales</taxon>
        <taxon>Corynebacteriaceae</taxon>
        <taxon>Corynebacterium</taxon>
    </lineage>
</organism>
<evidence type="ECO:0000313" key="1">
    <source>
        <dbReference type="EMBL" id="AKN76331.1"/>
    </source>
</evidence>
<accession>A0ABM5TYU6</accession>
<proteinExistence type="predicted"/>
<sequence length="52" mass="5940">MQDLSFFAEFPNFFFQLSSALCLRDFLGLLHQLFDAGTFASADVFSHAYKAR</sequence>
<evidence type="ECO:0000313" key="2">
    <source>
        <dbReference type="Proteomes" id="UP000036185"/>
    </source>
</evidence>
<dbReference type="EMBL" id="CP011913">
    <property type="protein sequence ID" value="AKN76331.1"/>
    <property type="molecule type" value="Genomic_DNA"/>
</dbReference>
<keyword evidence="2" id="KW-1185">Reference proteome</keyword>
<dbReference type="Proteomes" id="UP000036185">
    <property type="component" value="Chromosome"/>
</dbReference>
<name>A0ABM5TYU6_CORUL</name>
<protein>
    <submittedName>
        <fullName evidence="1">Uncharacterized protein</fullName>
    </submittedName>
</protein>
<reference evidence="1 2" key="1">
    <citation type="journal article" date="2014" name="Int. J. Syst. Evol. Microbiol.">
        <title>Draft Genome Sequence of Corynebacterium ulcerans FRC58, Isolated from the Bronchitic Aspiration of a Patient in France.</title>
        <authorList>
            <person name="Silva Ado S."/>
            <person name="Barauna R.A."/>
            <person name="de Sa P.C."/>
            <person name="das Gracas D.A."/>
            <person name="Carneiro A.R."/>
            <person name="Thouvenin M."/>
            <person name="Azevedo V."/>
            <person name="Badell E."/>
            <person name="Guiso N."/>
            <person name="da Silva A.L."/>
            <person name="Ramos R.T."/>
        </authorList>
    </citation>
    <scope>NUCLEOTIDE SEQUENCE [LARGE SCALE GENOMIC DNA]</scope>
    <source>
        <strain evidence="1 2">FRC58</strain>
    </source>
</reference>
<gene>
    <name evidence="1" type="ORF">CulFRC58_0477</name>
</gene>